<evidence type="ECO:0000313" key="2">
    <source>
        <dbReference type="Proteomes" id="UP001062846"/>
    </source>
</evidence>
<comment type="caution">
    <text evidence="1">The sequence shown here is derived from an EMBL/GenBank/DDBJ whole genome shotgun (WGS) entry which is preliminary data.</text>
</comment>
<accession>A0ACC0N566</accession>
<protein>
    <submittedName>
        <fullName evidence="1">Uncharacterized protein</fullName>
    </submittedName>
</protein>
<dbReference type="EMBL" id="CM046394">
    <property type="protein sequence ID" value="KAI8547658.1"/>
    <property type="molecule type" value="Genomic_DNA"/>
</dbReference>
<name>A0ACC0N566_RHOML</name>
<dbReference type="Proteomes" id="UP001062846">
    <property type="component" value="Chromosome 7"/>
</dbReference>
<evidence type="ECO:0000313" key="1">
    <source>
        <dbReference type="EMBL" id="KAI8547658.1"/>
    </source>
</evidence>
<proteinExistence type="predicted"/>
<keyword evidence="2" id="KW-1185">Reference proteome</keyword>
<sequence>MQVNVGAKDNGNCPNASSGNKTFYTDPPMHSLNKTNPFTYLFQTLYEFVNIEHIYVLHGLLFDLIFFVSLVALPGICQNGHRSDITRYPSDLTELLIGREMKNRRIREEMEKLEVFRQRKLEEISMPEVGLGLSLVDSLLQPDVPGVPLLSRRDGLGTGIGFGTELEHGIDGRLSLAGSMDNGGFRDFPLQGQPRSVGHNGVALKPIIDLRKDQVVPMVNPSNSSVAGIKRRFEEPIPQVVEDDTPLVNLRKKARKELKCPLCQVTVSCEQTMETHLNGKKHKAKERMLQGASKDSQDCEDVDVGVVELTEILGKTDAHAHDVKERPKESNADSKTLVDESKNSQDCGDDVDVGVLEHTEILEETSASTHDVKERPKEPNADSQFYCRMCNFGTMSEELMEDHRMGEKHWNLLQQNGGCVVTIKTMPDNMRYAREIEDTASTVIFE</sequence>
<reference evidence="1" key="1">
    <citation type="submission" date="2022-02" db="EMBL/GenBank/DDBJ databases">
        <title>Plant Genome Project.</title>
        <authorList>
            <person name="Zhang R.-G."/>
        </authorList>
    </citation>
    <scope>NUCLEOTIDE SEQUENCE</scope>
    <source>
        <strain evidence="1">AT1</strain>
    </source>
</reference>
<organism evidence="1 2">
    <name type="scientific">Rhododendron molle</name>
    <name type="common">Chinese azalea</name>
    <name type="synonym">Azalea mollis</name>
    <dbReference type="NCBI Taxonomy" id="49168"/>
    <lineage>
        <taxon>Eukaryota</taxon>
        <taxon>Viridiplantae</taxon>
        <taxon>Streptophyta</taxon>
        <taxon>Embryophyta</taxon>
        <taxon>Tracheophyta</taxon>
        <taxon>Spermatophyta</taxon>
        <taxon>Magnoliopsida</taxon>
        <taxon>eudicotyledons</taxon>
        <taxon>Gunneridae</taxon>
        <taxon>Pentapetalae</taxon>
        <taxon>asterids</taxon>
        <taxon>Ericales</taxon>
        <taxon>Ericaceae</taxon>
        <taxon>Ericoideae</taxon>
        <taxon>Rhodoreae</taxon>
        <taxon>Rhododendron</taxon>
    </lineage>
</organism>
<gene>
    <name evidence="1" type="ORF">RHMOL_Rhmol07G0212900</name>
</gene>